<evidence type="ECO:0000256" key="4">
    <source>
        <dbReference type="SAM" id="MobiDB-lite"/>
    </source>
</evidence>
<evidence type="ECO:0000256" key="2">
    <source>
        <dbReference type="ARBA" id="ARBA00022679"/>
    </source>
</evidence>
<evidence type="ECO:0000313" key="7">
    <source>
        <dbReference type="Proteomes" id="UP000011083"/>
    </source>
</evidence>
<feature type="domain" description="Glycosyltransferase 61 catalytic" evidence="5">
    <location>
        <begin position="277"/>
        <end position="392"/>
    </location>
</feature>
<name>L8H8B6_ACACF</name>
<dbReference type="InterPro" id="IPR007657">
    <property type="entry name" value="Glycosyltransferase_61"/>
</dbReference>
<reference evidence="6 7" key="1">
    <citation type="journal article" date="2013" name="Genome Biol.">
        <title>Genome of Acanthamoeba castellanii highlights extensive lateral gene transfer and early evolution of tyrosine kinase signaling.</title>
        <authorList>
            <person name="Clarke M."/>
            <person name="Lohan A.J."/>
            <person name="Liu B."/>
            <person name="Lagkouvardos I."/>
            <person name="Roy S."/>
            <person name="Zafar N."/>
            <person name="Bertelli C."/>
            <person name="Schilde C."/>
            <person name="Kianianmomeni A."/>
            <person name="Burglin T.R."/>
            <person name="Frech C."/>
            <person name="Turcotte B."/>
            <person name="Kopec K.O."/>
            <person name="Synnott J.M."/>
            <person name="Choo C."/>
            <person name="Paponov I."/>
            <person name="Finkler A."/>
            <person name="Soon Heng Tan C."/>
            <person name="Hutchins A.P."/>
            <person name="Weinmeier T."/>
            <person name="Rattei T."/>
            <person name="Chu J.S."/>
            <person name="Gimenez G."/>
            <person name="Irimia M."/>
            <person name="Rigden D.J."/>
            <person name="Fitzpatrick D.A."/>
            <person name="Lorenzo-Morales J."/>
            <person name="Bateman A."/>
            <person name="Chiu C.H."/>
            <person name="Tang P."/>
            <person name="Hegemann P."/>
            <person name="Fromm H."/>
            <person name="Raoult D."/>
            <person name="Greub G."/>
            <person name="Miranda-Saavedra D."/>
            <person name="Chen N."/>
            <person name="Nash P."/>
            <person name="Ginger M.L."/>
            <person name="Horn M."/>
            <person name="Schaap P."/>
            <person name="Caler L."/>
            <person name="Loftus B."/>
        </authorList>
    </citation>
    <scope>NUCLEOTIDE SEQUENCE [LARGE SCALE GENOMIC DNA]</scope>
    <source>
        <strain evidence="6 7">Neff</strain>
    </source>
</reference>
<evidence type="ECO:0000256" key="3">
    <source>
        <dbReference type="ARBA" id="ARBA00023180"/>
    </source>
</evidence>
<feature type="compositionally biased region" description="Polar residues" evidence="4">
    <location>
        <begin position="35"/>
        <end position="48"/>
    </location>
</feature>
<evidence type="ECO:0000313" key="6">
    <source>
        <dbReference type="EMBL" id="ELR21744.1"/>
    </source>
</evidence>
<dbReference type="Pfam" id="PF04577">
    <property type="entry name" value="Glyco_transf_61"/>
    <property type="match status" value="1"/>
</dbReference>
<gene>
    <name evidence="6" type="ORF">ACA1_384800</name>
</gene>
<sequence length="455" mass="52176">MGCSFKRVALALVLFHQLLLFLYFMGVLDLNSDQPAPQPLSTPTTPGLSRSKGMTERRPVVCHPEVCEGMCDEACGQTPKITRECRGDECRAEHPQLIHKVELSYPAFTMRMPSFVDPELEALFLSVGAVKNTYMVEHGQCPSPQAREGENRCEIIGAFNKSRELVFTHARYIYGEIAVIKDGVWSGKPDDTFGQFECWEKADFRWIAQGKAAAKRPTKSFKKAVVMLTPVTGGAYYQHFIDRGWSKLIQAWILVSPGFKRHPNVERLWERFGMKDRLVYVNPKDTVYAEERAQRRLGVDPDVPLDKRKKIVYFTRKGKSRQVLNEDELVAGIRTWLKDNKRPEELLVFESEDWPDLDKLIHFFNQEVVAVVGPHGGAFYNALFCARKTLVIEFFPISMRGDAYRWPECIWWPSHFLGFRYYQVPIRTKSAAVNVQPHLVTDILRHELPHAPPSS</sequence>
<keyword evidence="2" id="KW-0808">Transferase</keyword>
<proteinExistence type="predicted"/>
<dbReference type="AlphaFoldDB" id="L8H8B6"/>
<keyword evidence="1" id="KW-0328">Glycosyltransferase</keyword>
<dbReference type="VEuPathDB" id="AmoebaDB:ACA1_384800"/>
<evidence type="ECO:0000259" key="5">
    <source>
        <dbReference type="Pfam" id="PF04577"/>
    </source>
</evidence>
<keyword evidence="3" id="KW-0325">Glycoprotein</keyword>
<dbReference type="OrthoDB" id="529273at2759"/>
<dbReference type="PANTHER" id="PTHR20961">
    <property type="entry name" value="GLYCOSYLTRANSFERASE"/>
    <property type="match status" value="1"/>
</dbReference>
<dbReference type="KEGG" id="acan:ACA1_384800"/>
<accession>L8H8B6</accession>
<evidence type="ECO:0000256" key="1">
    <source>
        <dbReference type="ARBA" id="ARBA00022676"/>
    </source>
</evidence>
<dbReference type="RefSeq" id="XP_004347126.1">
    <property type="nucleotide sequence ID" value="XM_004347076.1"/>
</dbReference>
<protein>
    <recommendedName>
        <fullName evidence="5">Glycosyltransferase 61 catalytic domain-containing protein</fullName>
    </recommendedName>
</protein>
<dbReference type="Proteomes" id="UP000011083">
    <property type="component" value="Unassembled WGS sequence"/>
</dbReference>
<dbReference type="EMBL" id="KB007900">
    <property type="protein sequence ID" value="ELR21744.1"/>
    <property type="molecule type" value="Genomic_DNA"/>
</dbReference>
<feature type="region of interest" description="Disordered" evidence="4">
    <location>
        <begin position="35"/>
        <end position="56"/>
    </location>
</feature>
<keyword evidence="7" id="KW-1185">Reference proteome</keyword>
<dbReference type="InterPro" id="IPR049625">
    <property type="entry name" value="Glyco_transf_61_cat"/>
</dbReference>
<organism evidence="6 7">
    <name type="scientific">Acanthamoeba castellanii (strain ATCC 30010 / Neff)</name>
    <dbReference type="NCBI Taxonomy" id="1257118"/>
    <lineage>
        <taxon>Eukaryota</taxon>
        <taxon>Amoebozoa</taxon>
        <taxon>Discosea</taxon>
        <taxon>Longamoebia</taxon>
        <taxon>Centramoebida</taxon>
        <taxon>Acanthamoebidae</taxon>
        <taxon>Acanthamoeba</taxon>
    </lineage>
</organism>
<dbReference type="GeneID" id="14922656"/>
<dbReference type="GO" id="GO:0016757">
    <property type="term" value="F:glycosyltransferase activity"/>
    <property type="evidence" value="ECO:0007669"/>
    <property type="project" value="UniProtKB-KW"/>
</dbReference>